<organism evidence="1 2">
    <name type="scientific">Aliidongia dinghuensis</name>
    <dbReference type="NCBI Taxonomy" id="1867774"/>
    <lineage>
        <taxon>Bacteria</taxon>
        <taxon>Pseudomonadati</taxon>
        <taxon>Pseudomonadota</taxon>
        <taxon>Alphaproteobacteria</taxon>
        <taxon>Rhodospirillales</taxon>
        <taxon>Dongiaceae</taxon>
        <taxon>Aliidongia</taxon>
    </lineage>
</organism>
<dbReference type="AlphaFoldDB" id="A0A8J2YW12"/>
<dbReference type="Proteomes" id="UP000646365">
    <property type="component" value="Unassembled WGS sequence"/>
</dbReference>
<name>A0A8J2YW12_9PROT</name>
<proteinExistence type="predicted"/>
<reference evidence="1" key="1">
    <citation type="journal article" date="2014" name="Int. J. Syst. Evol. Microbiol.">
        <title>Complete genome sequence of Corynebacterium casei LMG S-19264T (=DSM 44701T), isolated from a smear-ripened cheese.</title>
        <authorList>
            <consortium name="US DOE Joint Genome Institute (JGI-PGF)"/>
            <person name="Walter F."/>
            <person name="Albersmeier A."/>
            <person name="Kalinowski J."/>
            <person name="Ruckert C."/>
        </authorList>
    </citation>
    <scope>NUCLEOTIDE SEQUENCE</scope>
    <source>
        <strain evidence="1">CGMCC 1.15725</strain>
    </source>
</reference>
<sequence>MNFPSVVVSARELSTASPPPWFRPLLDYWEAKRPAGRLPARADVDPVDLREVLGWLSLIEVRPSEPRFFIRLLGSSHQPRPFGPRHGHDFAAMQPAAYRELVVEQYEMTVARRAPVLHENTLSFGVHRLSYQRVALPLAKDHETPDMLMVASRLDPIQHTRFFSAYNLAAGLST</sequence>
<dbReference type="EMBL" id="BMJQ01000008">
    <property type="protein sequence ID" value="GGF23036.1"/>
    <property type="molecule type" value="Genomic_DNA"/>
</dbReference>
<dbReference type="InterPro" id="IPR009922">
    <property type="entry name" value="DUF1457"/>
</dbReference>
<evidence type="ECO:0008006" key="3">
    <source>
        <dbReference type="Google" id="ProtNLM"/>
    </source>
</evidence>
<accession>A0A8J2YW12</accession>
<evidence type="ECO:0000313" key="1">
    <source>
        <dbReference type="EMBL" id="GGF23036.1"/>
    </source>
</evidence>
<comment type="caution">
    <text evidence="1">The sequence shown here is derived from an EMBL/GenBank/DDBJ whole genome shotgun (WGS) entry which is preliminary data.</text>
</comment>
<gene>
    <name evidence="1" type="ORF">GCM10011611_31420</name>
</gene>
<dbReference type="Pfam" id="PF07310">
    <property type="entry name" value="PAS_5"/>
    <property type="match status" value="1"/>
</dbReference>
<reference evidence="1" key="2">
    <citation type="submission" date="2020-09" db="EMBL/GenBank/DDBJ databases">
        <authorList>
            <person name="Sun Q."/>
            <person name="Zhou Y."/>
        </authorList>
    </citation>
    <scope>NUCLEOTIDE SEQUENCE</scope>
    <source>
        <strain evidence="1">CGMCC 1.15725</strain>
    </source>
</reference>
<evidence type="ECO:0000313" key="2">
    <source>
        <dbReference type="Proteomes" id="UP000646365"/>
    </source>
</evidence>
<protein>
    <recommendedName>
        <fullName evidence="3">PAS domain-containing protein</fullName>
    </recommendedName>
</protein>
<keyword evidence="2" id="KW-1185">Reference proteome</keyword>